<gene>
    <name evidence="1" type="ORF">NDN08_003849</name>
</gene>
<sequence>MVITSGSLRSEDRLTCEDIRGVAWTGRRARAGLHGLGTGRDLGLGLNMRAERMYRRYKQNLSSNADRIEHIRARRNLSLMRSGSLVRKLCKSKIRIRVHNKFTSTVEPNKRLTLLYKF</sequence>
<organism evidence="1 2">
    <name type="scientific">Rhodosorus marinus</name>
    <dbReference type="NCBI Taxonomy" id="101924"/>
    <lineage>
        <taxon>Eukaryota</taxon>
        <taxon>Rhodophyta</taxon>
        <taxon>Stylonematophyceae</taxon>
        <taxon>Stylonematales</taxon>
        <taxon>Stylonemataceae</taxon>
        <taxon>Rhodosorus</taxon>
    </lineage>
</organism>
<accession>A0AAV8UKC7</accession>
<comment type="caution">
    <text evidence="1">The sequence shown here is derived from an EMBL/GenBank/DDBJ whole genome shotgun (WGS) entry which is preliminary data.</text>
</comment>
<dbReference type="EMBL" id="JAMWBK010000010">
    <property type="protein sequence ID" value="KAJ8901642.1"/>
    <property type="molecule type" value="Genomic_DNA"/>
</dbReference>
<dbReference type="Proteomes" id="UP001157974">
    <property type="component" value="Unassembled WGS sequence"/>
</dbReference>
<protein>
    <submittedName>
        <fullName evidence="1">Uncharacterized protein</fullName>
    </submittedName>
</protein>
<name>A0AAV8UKC7_9RHOD</name>
<keyword evidence="2" id="KW-1185">Reference proteome</keyword>
<reference evidence="1 2" key="1">
    <citation type="journal article" date="2023" name="Nat. Commun.">
        <title>Origin of minicircular mitochondrial genomes in red algae.</title>
        <authorList>
            <person name="Lee Y."/>
            <person name="Cho C.H."/>
            <person name="Lee Y.M."/>
            <person name="Park S.I."/>
            <person name="Yang J.H."/>
            <person name="West J.A."/>
            <person name="Bhattacharya D."/>
            <person name="Yoon H.S."/>
        </authorList>
    </citation>
    <scope>NUCLEOTIDE SEQUENCE [LARGE SCALE GENOMIC DNA]</scope>
    <source>
        <strain evidence="1 2">CCMP1338</strain>
        <tissue evidence="1">Whole cell</tissue>
    </source>
</reference>
<dbReference type="AlphaFoldDB" id="A0AAV8UKC7"/>
<evidence type="ECO:0000313" key="1">
    <source>
        <dbReference type="EMBL" id="KAJ8901642.1"/>
    </source>
</evidence>
<evidence type="ECO:0000313" key="2">
    <source>
        <dbReference type="Proteomes" id="UP001157974"/>
    </source>
</evidence>
<proteinExistence type="predicted"/>